<reference evidence="2 3" key="1">
    <citation type="submission" date="2018-08" db="EMBL/GenBank/DDBJ databases">
        <title>Genome sequencing of Agrobacterium vitis strain ICMP 10754.</title>
        <authorList>
            <person name="Visnovsky S.B."/>
            <person name="Pitman A.R."/>
        </authorList>
    </citation>
    <scope>NUCLEOTIDE SEQUENCE [LARGE SCALE GENOMIC DNA]</scope>
    <source>
        <strain evidence="2 3">ICMP 10754</strain>
    </source>
</reference>
<dbReference type="EMBL" id="QUSG01000003">
    <property type="protein sequence ID" value="KAA3529739.1"/>
    <property type="molecule type" value="Genomic_DNA"/>
</dbReference>
<evidence type="ECO:0000313" key="2">
    <source>
        <dbReference type="EMBL" id="KAA3529739.1"/>
    </source>
</evidence>
<name>A0A368NQU8_AGRVI</name>
<accession>A0A368NQU8</accession>
<feature type="transmembrane region" description="Helical" evidence="1">
    <location>
        <begin position="12"/>
        <end position="33"/>
    </location>
</feature>
<dbReference type="Proteomes" id="UP000436911">
    <property type="component" value="Unassembled WGS sequence"/>
</dbReference>
<evidence type="ECO:0000313" key="3">
    <source>
        <dbReference type="Proteomes" id="UP000436911"/>
    </source>
</evidence>
<evidence type="ECO:0000256" key="1">
    <source>
        <dbReference type="SAM" id="Phobius"/>
    </source>
</evidence>
<dbReference type="GeneID" id="60683852"/>
<dbReference type="RefSeq" id="WP_060718585.1">
    <property type="nucleotide sequence ID" value="NZ_JABFNP010000001.1"/>
</dbReference>
<dbReference type="OrthoDB" id="7057720at2"/>
<organism evidence="2 3">
    <name type="scientific">Agrobacterium vitis</name>
    <name type="common">Rhizobium vitis</name>
    <dbReference type="NCBI Taxonomy" id="373"/>
    <lineage>
        <taxon>Bacteria</taxon>
        <taxon>Pseudomonadati</taxon>
        <taxon>Pseudomonadota</taxon>
        <taxon>Alphaproteobacteria</taxon>
        <taxon>Hyphomicrobiales</taxon>
        <taxon>Rhizobiaceae</taxon>
        <taxon>Rhizobium/Agrobacterium group</taxon>
        <taxon>Agrobacterium</taxon>
    </lineage>
</organism>
<sequence length="193" mass="22383">MSVGVNEGLGLVRFILVWSSLSPVFLLWAIRGVEAVEDVIWVPICLILFLLPTLILYWYFRRARKNENVKTISVCTSKDQREHLLTYLFAMLIPLFDANLGGLREIVAISIAFLFIMFLFWHMRLHYMNLIFAIWGYRIFTVEAKLGTTEKDRHADRLITYAIISRRHYLPEGEALTGYRLGGNVLVDRAIDD</sequence>
<comment type="caution">
    <text evidence="2">The sequence shown here is derived from an EMBL/GenBank/DDBJ whole genome shotgun (WGS) entry which is preliminary data.</text>
</comment>
<proteinExistence type="predicted"/>
<dbReference type="AlphaFoldDB" id="A0A368NQU8"/>
<keyword evidence="1" id="KW-1133">Transmembrane helix</keyword>
<protein>
    <submittedName>
        <fullName evidence="2">Uncharacterized protein</fullName>
    </submittedName>
</protein>
<feature type="transmembrane region" description="Helical" evidence="1">
    <location>
        <begin position="39"/>
        <end position="60"/>
    </location>
</feature>
<keyword evidence="1" id="KW-0472">Membrane</keyword>
<feature type="transmembrane region" description="Helical" evidence="1">
    <location>
        <begin position="106"/>
        <end position="123"/>
    </location>
</feature>
<gene>
    <name evidence="2" type="ORF">DXT89_08530</name>
</gene>
<keyword evidence="1" id="KW-0812">Transmembrane</keyword>